<evidence type="ECO:0000259" key="4">
    <source>
        <dbReference type="Pfam" id="PF01464"/>
    </source>
</evidence>
<protein>
    <recommendedName>
        <fullName evidence="4">Transglycosylase SLT domain-containing protein</fullName>
    </recommendedName>
</protein>
<dbReference type="Pfam" id="PF01464">
    <property type="entry name" value="SLT"/>
    <property type="match status" value="1"/>
</dbReference>
<feature type="region of interest" description="Disordered" evidence="3">
    <location>
        <begin position="256"/>
        <end position="307"/>
    </location>
</feature>
<dbReference type="RefSeq" id="WP_086129738.1">
    <property type="nucleotide sequence ID" value="NZ_BAAADY010000002.1"/>
</dbReference>
<feature type="domain" description="Transglycosylase SLT" evidence="4">
    <location>
        <begin position="97"/>
        <end position="200"/>
    </location>
</feature>
<keyword evidence="6" id="KW-1185">Reference proteome</keyword>
<dbReference type="InterPro" id="IPR008258">
    <property type="entry name" value="Transglycosylase_SLT_dom_1"/>
</dbReference>
<gene>
    <name evidence="5" type="ORF">GGR89_001451</name>
</gene>
<organism evidence="5 6">
    <name type="scientific">Sphingomonas trueperi</name>
    <dbReference type="NCBI Taxonomy" id="53317"/>
    <lineage>
        <taxon>Bacteria</taxon>
        <taxon>Pseudomonadati</taxon>
        <taxon>Pseudomonadota</taxon>
        <taxon>Alphaproteobacteria</taxon>
        <taxon>Sphingomonadales</taxon>
        <taxon>Sphingomonadaceae</taxon>
        <taxon>Sphingomonas</taxon>
    </lineage>
</organism>
<evidence type="ECO:0000256" key="3">
    <source>
        <dbReference type="SAM" id="MobiDB-lite"/>
    </source>
</evidence>
<evidence type="ECO:0000313" key="6">
    <source>
        <dbReference type="Proteomes" id="UP000531251"/>
    </source>
</evidence>
<dbReference type="InterPro" id="IPR023346">
    <property type="entry name" value="Lysozyme-like_dom_sf"/>
</dbReference>
<proteinExistence type="inferred from homology"/>
<comment type="caution">
    <text evidence="5">The sequence shown here is derived from an EMBL/GenBank/DDBJ whole genome shotgun (WGS) entry which is preliminary data.</text>
</comment>
<comment type="similarity">
    <text evidence="2">Belongs to the virb1 family.</text>
</comment>
<dbReference type="PANTHER" id="PTHR37423">
    <property type="entry name" value="SOLUBLE LYTIC MUREIN TRANSGLYCOSYLASE-RELATED"/>
    <property type="match status" value="1"/>
</dbReference>
<dbReference type="SUPFAM" id="SSF53955">
    <property type="entry name" value="Lysozyme-like"/>
    <property type="match status" value="1"/>
</dbReference>
<dbReference type="Gene3D" id="1.10.530.10">
    <property type="match status" value="1"/>
</dbReference>
<evidence type="ECO:0000313" key="5">
    <source>
        <dbReference type="EMBL" id="NJB97145.1"/>
    </source>
</evidence>
<dbReference type="AlphaFoldDB" id="A0A7X5XZT7"/>
<evidence type="ECO:0000256" key="1">
    <source>
        <dbReference type="ARBA" id="ARBA00007734"/>
    </source>
</evidence>
<dbReference type="Proteomes" id="UP000531251">
    <property type="component" value="Unassembled WGS sequence"/>
</dbReference>
<dbReference type="PANTHER" id="PTHR37423:SF2">
    <property type="entry name" value="MEMBRANE-BOUND LYTIC MUREIN TRANSGLYCOSYLASE C"/>
    <property type="match status" value="1"/>
</dbReference>
<dbReference type="EMBL" id="JAATJB010000003">
    <property type="protein sequence ID" value="NJB97145.1"/>
    <property type="molecule type" value="Genomic_DNA"/>
</dbReference>
<dbReference type="CDD" id="cd00254">
    <property type="entry name" value="LT-like"/>
    <property type="match status" value="1"/>
</dbReference>
<reference evidence="5 6" key="1">
    <citation type="submission" date="2020-03" db="EMBL/GenBank/DDBJ databases">
        <title>Genomic Encyclopedia of Type Strains, Phase IV (KMG-IV): sequencing the most valuable type-strain genomes for metagenomic binning, comparative biology and taxonomic classification.</title>
        <authorList>
            <person name="Goeker M."/>
        </authorList>
    </citation>
    <scope>NUCLEOTIDE SEQUENCE [LARGE SCALE GENOMIC DNA]</scope>
    <source>
        <strain evidence="5 6">DSM 7225</strain>
    </source>
</reference>
<sequence>MRVSIIPWFAGKPSHPFVPLGRGSAGARSEGQGRSTAGALRAPFTAASTLAGWRRSGVGSALALTILLFLPGVGPVAASAQDVSADRAPAHHPYAGYVADAARRFGIPEAWIWAVMRVESNGDARAVSTAGAMGLMQIMPATWGRLRARYGFGADPFDVRDNIMAGTAYLREMHDRYGDATAMLAAYNAGTGRTDDYLSRGRPLPAETRAYLGRLASITGGGGDTRLAAASLPDPLAWRRAALFVRVASAQDAMSGVQSGGGFTASASAPEPPSVSPATDSSQAVPQREAAPADTLFVPRARAGRPQ</sequence>
<name>A0A7X5XZT7_9SPHN</name>
<evidence type="ECO:0000256" key="2">
    <source>
        <dbReference type="ARBA" id="ARBA00009387"/>
    </source>
</evidence>
<accession>A0A7X5XZT7</accession>
<comment type="similarity">
    <text evidence="1">Belongs to the transglycosylase Slt family.</text>
</comment>